<dbReference type="EMBL" id="JACGEP010000176">
    <property type="protein sequence ID" value="MBN3053861.1"/>
    <property type="molecule type" value="Genomic_DNA"/>
</dbReference>
<gene>
    <name evidence="1" type="ORF">H4F45_20915</name>
</gene>
<comment type="caution">
    <text evidence="1">The sequence shown here is derived from an EMBL/GenBank/DDBJ whole genome shotgun (WGS) entry which is preliminary data.</text>
</comment>
<sequence>VARLPEYRPQAMGLYGNYNLLRQFPASLRMLFDFLVDWFSHDPRWRALAQPSAMCRC</sequence>
<reference evidence="1" key="1">
    <citation type="submission" date="2020-07" db="EMBL/GenBank/DDBJ databases">
        <title>A pangenomic view of the genus Pectobacterium provides insights into genome organization, phylogeny, and virulence.</title>
        <authorList>
            <person name="Jonkheer E."/>
            <person name="Brankovics B."/>
            <person name="Houwers I."/>
            <person name="Van Der Wolf J."/>
            <person name="Bonants P."/>
            <person name="Vreeburg R."/>
            <person name="Bollema R."/>
            <person name="De Haan J."/>
            <person name="Berke L."/>
            <person name="De Ridder D."/>
            <person name="Smit S."/>
            <person name="Van Der Lee T.A.J."/>
        </authorList>
    </citation>
    <scope>NUCLEOTIDE SEQUENCE</scope>
    <source>
        <strain evidence="1">NAK:433</strain>
    </source>
</reference>
<evidence type="ECO:0000313" key="2">
    <source>
        <dbReference type="Proteomes" id="UP000768524"/>
    </source>
</evidence>
<accession>A0AAE2WJX5</accession>
<organism evidence="1 2">
    <name type="scientific">Pectobacterium brasiliense</name>
    <dbReference type="NCBI Taxonomy" id="180957"/>
    <lineage>
        <taxon>Bacteria</taxon>
        <taxon>Pseudomonadati</taxon>
        <taxon>Pseudomonadota</taxon>
        <taxon>Gammaproteobacteria</taxon>
        <taxon>Enterobacterales</taxon>
        <taxon>Pectobacteriaceae</taxon>
        <taxon>Pectobacterium</taxon>
    </lineage>
</organism>
<proteinExistence type="predicted"/>
<dbReference type="Proteomes" id="UP000768524">
    <property type="component" value="Unassembled WGS sequence"/>
</dbReference>
<feature type="non-terminal residue" evidence="1">
    <location>
        <position position="1"/>
    </location>
</feature>
<name>A0AAE2WJX5_9GAMM</name>
<protein>
    <submittedName>
        <fullName evidence="1">LysR family transcriptional regulator</fullName>
    </submittedName>
</protein>
<evidence type="ECO:0000313" key="1">
    <source>
        <dbReference type="EMBL" id="MBN3053861.1"/>
    </source>
</evidence>
<dbReference type="AlphaFoldDB" id="A0AAE2WJX5"/>